<evidence type="ECO:0000313" key="13">
    <source>
        <dbReference type="Ensembl" id="ENSSHAP00000027669.1"/>
    </source>
</evidence>
<dbReference type="GO" id="GO:0004930">
    <property type="term" value="F:G protein-coupled receptor activity"/>
    <property type="evidence" value="ECO:0007669"/>
    <property type="project" value="UniProtKB-KW"/>
</dbReference>
<dbReference type="PRINTS" id="PR00237">
    <property type="entry name" value="GPCRRHODOPSN"/>
</dbReference>
<proteinExistence type="inferred from homology"/>
<dbReference type="Gene3D" id="1.20.1070.10">
    <property type="entry name" value="Rhodopsin 7-helix transmembrane proteins"/>
    <property type="match status" value="1"/>
</dbReference>
<evidence type="ECO:0000256" key="2">
    <source>
        <dbReference type="ARBA" id="ARBA00022606"/>
    </source>
</evidence>
<evidence type="ECO:0000256" key="5">
    <source>
        <dbReference type="ARBA" id="ARBA00022989"/>
    </source>
</evidence>
<dbReference type="Ensembl" id="ENSSHAT00000030196.1">
    <property type="protein sequence ID" value="ENSSHAP00000027669.1"/>
    <property type="gene ID" value="ENSSHAG00000031674.1"/>
</dbReference>
<dbReference type="GeneTree" id="ENSGT01150000286908"/>
<dbReference type="InterPro" id="IPR000725">
    <property type="entry name" value="Olfact_rcpt"/>
</dbReference>
<feature type="transmembrane region" description="Helical" evidence="11">
    <location>
        <begin position="100"/>
        <end position="121"/>
    </location>
</feature>
<gene>
    <name evidence="13" type="primary">LOC100925254</name>
</gene>
<sequence>MSIALVINSSYTFLLTGFPGLEWAHHWISIPVFSVYLAAIMGNCTILHIIRTDPSLHQPMYYFLAMLASIDLGLCVSTMPMVLGVLWLDLRGIHLHACVLQLYVVHSFSYMESSMLFAMAYDRFVAITNPLRYSTKLTSSRVVKITVILGFRITVPPGLRLLWFSYCHHNTLSHSYCLHQDMIRLSCSNTKFNSLYALTVILLSMGSDFLFILLSYAMIFCSVLAIASHKEQLKALNTCVSHILAVLCFYVPVLGLSIVHRFAKYSSPIIHIVMGNVYILFPPLMNPVIYSIKTQQIRRAIVKVISLREAR</sequence>
<keyword evidence="9 10" id="KW-0807">Transducer</keyword>
<evidence type="ECO:0000313" key="14">
    <source>
        <dbReference type="Proteomes" id="UP000007648"/>
    </source>
</evidence>
<evidence type="ECO:0000256" key="11">
    <source>
        <dbReference type="RuleBase" id="RU363047"/>
    </source>
</evidence>
<keyword evidence="5 11" id="KW-1133">Transmembrane helix</keyword>
<evidence type="ECO:0000259" key="12">
    <source>
        <dbReference type="PROSITE" id="PS50262"/>
    </source>
</evidence>
<dbReference type="CDD" id="cd15222">
    <property type="entry name" value="7tmA_OR51-like"/>
    <property type="match status" value="1"/>
</dbReference>
<accession>A0A7N4NSK7</accession>
<reference evidence="13" key="3">
    <citation type="submission" date="2025-09" db="UniProtKB">
        <authorList>
            <consortium name="Ensembl"/>
        </authorList>
    </citation>
    <scope>IDENTIFICATION</scope>
</reference>
<dbReference type="PRINTS" id="PR00245">
    <property type="entry name" value="OLFACTORYR"/>
</dbReference>
<evidence type="ECO:0000256" key="4">
    <source>
        <dbReference type="ARBA" id="ARBA00022725"/>
    </source>
</evidence>
<dbReference type="PANTHER" id="PTHR26450">
    <property type="entry name" value="OLFACTORY RECEPTOR 56B1-RELATED"/>
    <property type="match status" value="1"/>
</dbReference>
<reference evidence="13" key="2">
    <citation type="submission" date="2025-08" db="UniProtKB">
        <authorList>
            <consortium name="Ensembl"/>
        </authorList>
    </citation>
    <scope>IDENTIFICATION</scope>
</reference>
<feature type="transmembrane region" description="Helical" evidence="11">
    <location>
        <begin position="27"/>
        <end position="50"/>
    </location>
</feature>
<evidence type="ECO:0000256" key="10">
    <source>
        <dbReference type="RuleBase" id="RU000688"/>
    </source>
</evidence>
<organism evidence="13 14">
    <name type="scientific">Sarcophilus harrisii</name>
    <name type="common">Tasmanian devil</name>
    <name type="synonym">Sarcophilus laniarius</name>
    <dbReference type="NCBI Taxonomy" id="9305"/>
    <lineage>
        <taxon>Eukaryota</taxon>
        <taxon>Metazoa</taxon>
        <taxon>Chordata</taxon>
        <taxon>Craniata</taxon>
        <taxon>Vertebrata</taxon>
        <taxon>Euteleostomi</taxon>
        <taxon>Mammalia</taxon>
        <taxon>Metatheria</taxon>
        <taxon>Dasyuromorphia</taxon>
        <taxon>Dasyuridae</taxon>
        <taxon>Sarcophilus</taxon>
    </lineage>
</organism>
<dbReference type="InterPro" id="IPR000276">
    <property type="entry name" value="GPCR_Rhodpsn"/>
</dbReference>
<dbReference type="GO" id="GO:0004984">
    <property type="term" value="F:olfactory receptor activity"/>
    <property type="evidence" value="ECO:0007669"/>
    <property type="project" value="InterPro"/>
</dbReference>
<name>A0A7N4NSK7_SARHA</name>
<comment type="similarity">
    <text evidence="10">Belongs to the G-protein coupled receptor 1 family.</text>
</comment>
<dbReference type="GO" id="GO:0071396">
    <property type="term" value="P:cellular response to lipid"/>
    <property type="evidence" value="ECO:0007669"/>
    <property type="project" value="UniProtKB-ARBA"/>
</dbReference>
<protein>
    <recommendedName>
        <fullName evidence="11">Olfactory receptor</fullName>
    </recommendedName>
</protein>
<dbReference type="Pfam" id="PF13853">
    <property type="entry name" value="7tm_4"/>
    <property type="match status" value="1"/>
</dbReference>
<dbReference type="FunFam" id="1.20.1070.10:FF:000002">
    <property type="entry name" value="Olfactory receptor"/>
    <property type="match status" value="1"/>
</dbReference>
<keyword evidence="14" id="KW-1185">Reference proteome</keyword>
<keyword evidence="7 11" id="KW-0472">Membrane</keyword>
<feature type="transmembrane region" description="Helical" evidence="11">
    <location>
        <begin position="142"/>
        <end position="163"/>
    </location>
</feature>
<keyword evidence="8 10" id="KW-0675">Receptor</keyword>
<evidence type="ECO:0000256" key="1">
    <source>
        <dbReference type="ARBA" id="ARBA00004141"/>
    </source>
</evidence>
<dbReference type="Proteomes" id="UP000007648">
    <property type="component" value="Unassembled WGS sequence"/>
</dbReference>
<evidence type="ECO:0000256" key="9">
    <source>
        <dbReference type="ARBA" id="ARBA00023224"/>
    </source>
</evidence>
<reference evidence="13 14" key="1">
    <citation type="journal article" date="2011" name="Proc. Natl. Acad. Sci. U.S.A.">
        <title>Genetic diversity and population structure of the endangered marsupial Sarcophilus harrisii (Tasmanian devil).</title>
        <authorList>
            <person name="Miller W."/>
            <person name="Hayes V.M."/>
            <person name="Ratan A."/>
            <person name="Petersen D.C."/>
            <person name="Wittekindt N.E."/>
            <person name="Miller J."/>
            <person name="Walenz B."/>
            <person name="Knight J."/>
            <person name="Qi J."/>
            <person name="Zhao F."/>
            <person name="Wang Q."/>
            <person name="Bedoya-Reina O.C."/>
            <person name="Katiyar N."/>
            <person name="Tomsho L.P."/>
            <person name="Kasson L.M."/>
            <person name="Hardie R.A."/>
            <person name="Woodbridge P."/>
            <person name="Tindall E.A."/>
            <person name="Bertelsen M.F."/>
            <person name="Dixon D."/>
            <person name="Pyecroft S."/>
            <person name="Helgen K.M."/>
            <person name="Lesk A.M."/>
            <person name="Pringle T.H."/>
            <person name="Patterson N."/>
            <person name="Zhang Y."/>
            <person name="Kreiss A."/>
            <person name="Woods G.M."/>
            <person name="Jones M.E."/>
            <person name="Schuster S.C."/>
        </authorList>
    </citation>
    <scope>NUCLEOTIDE SEQUENCE [LARGE SCALE GENOMIC DNA]</scope>
</reference>
<evidence type="ECO:0000256" key="6">
    <source>
        <dbReference type="ARBA" id="ARBA00023040"/>
    </source>
</evidence>
<dbReference type="PROSITE" id="PS50262">
    <property type="entry name" value="G_PROTEIN_RECEP_F1_2"/>
    <property type="match status" value="1"/>
</dbReference>
<dbReference type="InterPro" id="IPR050402">
    <property type="entry name" value="OR51/52/56-like"/>
</dbReference>
<keyword evidence="3 10" id="KW-0812">Transmembrane</keyword>
<keyword evidence="2 11" id="KW-0716">Sensory transduction</keyword>
<evidence type="ECO:0000256" key="7">
    <source>
        <dbReference type="ARBA" id="ARBA00023136"/>
    </source>
</evidence>
<evidence type="ECO:0000256" key="8">
    <source>
        <dbReference type="ARBA" id="ARBA00023170"/>
    </source>
</evidence>
<feature type="transmembrane region" description="Helical" evidence="11">
    <location>
        <begin position="269"/>
        <end position="289"/>
    </location>
</feature>
<dbReference type="InParanoid" id="A0A7N4NSK7"/>
<feature type="transmembrane region" description="Helical" evidence="11">
    <location>
        <begin position="239"/>
        <end position="263"/>
    </location>
</feature>
<evidence type="ECO:0000256" key="3">
    <source>
        <dbReference type="ARBA" id="ARBA00022692"/>
    </source>
</evidence>
<feature type="transmembrane region" description="Helical" evidence="11">
    <location>
        <begin position="62"/>
        <end position="88"/>
    </location>
</feature>
<dbReference type="PANTHER" id="PTHR26450:SF76">
    <property type="entry name" value="OLFACTORY RECEPTOR 51B5"/>
    <property type="match status" value="1"/>
</dbReference>
<keyword evidence="11" id="KW-1003">Cell membrane</keyword>
<dbReference type="PROSITE" id="PS00237">
    <property type="entry name" value="G_PROTEIN_RECEP_F1_1"/>
    <property type="match status" value="1"/>
</dbReference>
<keyword evidence="6 10" id="KW-0297">G-protein coupled receptor</keyword>
<dbReference type="InterPro" id="IPR017452">
    <property type="entry name" value="GPCR_Rhodpsn_7TM"/>
</dbReference>
<dbReference type="SUPFAM" id="SSF81321">
    <property type="entry name" value="Family A G protein-coupled receptor-like"/>
    <property type="match status" value="1"/>
</dbReference>
<keyword evidence="4 11" id="KW-0552">Olfaction</keyword>
<comment type="subcellular location">
    <subcellularLocation>
        <location evidence="11">Cell membrane</location>
        <topology evidence="11">Multi-pass membrane protein</topology>
    </subcellularLocation>
    <subcellularLocation>
        <location evidence="1">Membrane</location>
        <topology evidence="1">Multi-pass membrane protein</topology>
    </subcellularLocation>
</comment>
<dbReference type="AlphaFoldDB" id="A0A7N4NSK7"/>
<feature type="transmembrane region" description="Helical" evidence="11">
    <location>
        <begin position="195"/>
        <end position="227"/>
    </location>
</feature>
<feature type="domain" description="G-protein coupled receptors family 1 profile" evidence="12">
    <location>
        <begin position="42"/>
        <end position="290"/>
    </location>
</feature>
<dbReference type="GO" id="GO:0005886">
    <property type="term" value="C:plasma membrane"/>
    <property type="evidence" value="ECO:0007669"/>
    <property type="project" value="UniProtKB-SubCell"/>
</dbReference>